<evidence type="ECO:0000256" key="1">
    <source>
        <dbReference type="SAM" id="MobiDB-lite"/>
    </source>
</evidence>
<accession>A0ABU5P8N2</accession>
<dbReference type="EMBL" id="JAYEET010000030">
    <property type="protein sequence ID" value="MEA1606014.1"/>
    <property type="molecule type" value="Genomic_DNA"/>
</dbReference>
<evidence type="ECO:0000313" key="5">
    <source>
        <dbReference type="Proteomes" id="UP001292571"/>
    </source>
</evidence>
<dbReference type="SUPFAM" id="SSF52540">
    <property type="entry name" value="P-loop containing nucleoside triphosphate hydrolases"/>
    <property type="match status" value="1"/>
</dbReference>
<dbReference type="InterPro" id="IPR057123">
    <property type="entry name" value="STAND_NTPase4_dom"/>
</dbReference>
<sequence>MKLGILHLSDIHIKNKEDKVLGKAAQIAAACYNTAKESDLTLITITGDIAYSGSKEQYELAEKLLKEIQSYILDESGKSPEIIVTPGNHDCILIPETLPRKLAIRNIVANPEEASDPEAIEICTAVQENFFLFRKNITRAKPIFEDKLWCEYEIDISGNPIRISAINAAWMSRIPETQGELVFPIDNYIEIIEAPSNLRISLIHHPLNWYCQASYHPLKKTLRTHSNVILSGHEHSFGSEEVIDSENGSILIFEAPALQPHDEQNSECSCLLFNIHENTVVERRFSVSGATPQLLKEEIVHQLKISEQSLKGKYRLLPAFVETLSDPGGNFTHPERNKILAEDVFLYPELKDNTGEEESKTIYADKIIQASTEGDKTLLLGEDEAGKTFLLKRIFLDLHSQGLIPLYIKATDLTSVSDRELDKKIAALAENQYCQAEEINYAPKKNKIAIVDDIDRISGGARSQLKLIQHLEKNFSSIYVTANSRYQISELVDVDAAESLADFSTYTIRPFGLSMRHKLIKKWCLLGDVSTKTALDARVHDVERLITTIIGKNLIPAKPIYLLILLQSSEQKQQGELQNSSFSHYYEYLIVKSLKEAGFRADRLNEMFNYLANLAWEFKERNSKELSTNEFKEFNSKFSSEYTSVDFEPRIEILTKSKILLQNGGGYKFNYSYIYYLFIGKYLADNLHKDSIKEKITEYCLDLHKRENANSIMFLTHHRNDPWVVEQITDNLKTCFSDKTPLELNGDVKAINEFVETASQLLIEEIDVDRNQEQQRELADTISENESDEQAEQTTSGTVNDALSLTSKLHKLTKTSEILGLITRNYYGSIERSRKNEYLKQIFDGTLRSLKAIFSGIEEQPEAFISELERAIEEARPGLTAEQRVEHAKKFAFQITGLICTGFIAKSAQFVSSDKIREDIFTLVNENPTNSYRLIGAATYLTQPGNLPFTEIDNLAKALKDNPFAFTILQSLVFYHLHMFHTSESDKQRLASLVKISLSQSRAIDLKTRKSKLIKNN</sequence>
<comment type="caution">
    <text evidence="4">The sequence shown here is derived from an EMBL/GenBank/DDBJ whole genome shotgun (WGS) entry which is preliminary data.</text>
</comment>
<dbReference type="Gene3D" id="3.60.21.10">
    <property type="match status" value="1"/>
</dbReference>
<feature type="domain" description="STAND NTPase 4 small alpha/beta" evidence="3">
    <location>
        <begin position="624"/>
        <end position="679"/>
    </location>
</feature>
<dbReference type="Gene3D" id="3.40.50.300">
    <property type="entry name" value="P-loop containing nucleotide triphosphate hydrolases"/>
    <property type="match status" value="1"/>
</dbReference>
<feature type="domain" description="Calcineurin-like phosphoesterase" evidence="2">
    <location>
        <begin position="5"/>
        <end position="236"/>
    </location>
</feature>
<evidence type="ECO:0000259" key="3">
    <source>
        <dbReference type="Pfam" id="PF24406"/>
    </source>
</evidence>
<evidence type="ECO:0000313" key="4">
    <source>
        <dbReference type="EMBL" id="MEA1606014.1"/>
    </source>
</evidence>
<organism evidence="4 5">
    <name type="scientific">Pseudomonas spirodelae</name>
    <dbReference type="NCBI Taxonomy" id="3101751"/>
    <lineage>
        <taxon>Bacteria</taxon>
        <taxon>Pseudomonadati</taxon>
        <taxon>Pseudomonadota</taxon>
        <taxon>Gammaproteobacteria</taxon>
        <taxon>Pseudomonadales</taxon>
        <taxon>Pseudomonadaceae</taxon>
        <taxon>Pseudomonas</taxon>
    </lineage>
</organism>
<feature type="region of interest" description="Disordered" evidence="1">
    <location>
        <begin position="774"/>
        <end position="799"/>
    </location>
</feature>
<dbReference type="Proteomes" id="UP001292571">
    <property type="component" value="Unassembled WGS sequence"/>
</dbReference>
<gene>
    <name evidence="4" type="ORF">SOP97_09335</name>
</gene>
<dbReference type="Pfam" id="PF00149">
    <property type="entry name" value="Metallophos"/>
    <property type="match status" value="1"/>
</dbReference>
<protein>
    <submittedName>
        <fullName evidence="4">Metallophosphoesterase</fullName>
    </submittedName>
</protein>
<dbReference type="InterPro" id="IPR004843">
    <property type="entry name" value="Calcineurin-like_PHP"/>
</dbReference>
<dbReference type="InterPro" id="IPR029052">
    <property type="entry name" value="Metallo-depent_PP-like"/>
</dbReference>
<proteinExistence type="predicted"/>
<evidence type="ECO:0000259" key="2">
    <source>
        <dbReference type="Pfam" id="PF00149"/>
    </source>
</evidence>
<dbReference type="InterPro" id="IPR027417">
    <property type="entry name" value="P-loop_NTPase"/>
</dbReference>
<keyword evidence="5" id="KW-1185">Reference proteome</keyword>
<dbReference type="SUPFAM" id="SSF56300">
    <property type="entry name" value="Metallo-dependent phosphatases"/>
    <property type="match status" value="1"/>
</dbReference>
<dbReference type="Pfam" id="PF24406">
    <property type="entry name" value="nSTAND_NTPase4"/>
    <property type="match status" value="1"/>
</dbReference>
<reference evidence="4 5" key="1">
    <citation type="submission" date="2023-12" db="EMBL/GenBank/DDBJ databases">
        <title>Pseudomonas sp. T5W1.</title>
        <authorList>
            <person name="Maltman C."/>
        </authorList>
    </citation>
    <scope>NUCLEOTIDE SEQUENCE [LARGE SCALE GENOMIC DNA]</scope>
    <source>
        <strain evidence="4 5">T5W1</strain>
    </source>
</reference>
<name>A0ABU5P8N2_9PSED</name>
<dbReference type="RefSeq" id="WP_322949035.1">
    <property type="nucleotide sequence ID" value="NZ_JAYEET010000030.1"/>
</dbReference>